<evidence type="ECO:0000256" key="13">
    <source>
        <dbReference type="RuleBase" id="RU003983"/>
    </source>
</evidence>
<comment type="caution">
    <text evidence="17">The sequence shown here is derived from an EMBL/GenBank/DDBJ whole genome shotgun (WGS) entry which is preliminary data.</text>
</comment>
<dbReference type="GO" id="GO:0046872">
    <property type="term" value="F:metal ion binding"/>
    <property type="evidence" value="ECO:0007669"/>
    <property type="project" value="UniProtKB-KW"/>
</dbReference>
<protein>
    <submittedName>
        <fullName evidence="17">Peptidase M48</fullName>
    </submittedName>
</protein>
<dbReference type="GO" id="GO:0071586">
    <property type="term" value="P:CAAX-box protein processing"/>
    <property type="evidence" value="ECO:0007669"/>
    <property type="project" value="InterPro"/>
</dbReference>
<feature type="transmembrane region" description="Helical" evidence="14">
    <location>
        <begin position="321"/>
        <end position="340"/>
    </location>
</feature>
<dbReference type="InterPro" id="IPR027057">
    <property type="entry name" value="CAXX_Prtase_1"/>
</dbReference>
<evidence type="ECO:0000313" key="18">
    <source>
        <dbReference type="Proteomes" id="UP000177171"/>
    </source>
</evidence>
<comment type="cofactor">
    <cofactor evidence="12 13">
        <name>Zn(2+)</name>
        <dbReference type="ChEBI" id="CHEBI:29105"/>
    </cofactor>
    <text evidence="12 13">Binds 1 zinc ion per subunit.</text>
</comment>
<feature type="transmembrane region" description="Helical" evidence="14">
    <location>
        <begin position="66"/>
        <end position="85"/>
    </location>
</feature>
<evidence type="ECO:0000256" key="7">
    <source>
        <dbReference type="ARBA" id="ARBA00022833"/>
    </source>
</evidence>
<dbReference type="PANTHER" id="PTHR10120">
    <property type="entry name" value="CAAX PRENYL PROTEASE 1"/>
    <property type="match status" value="1"/>
</dbReference>
<feature type="domain" description="Peptidase M48" evidence="15">
    <location>
        <begin position="205"/>
        <end position="411"/>
    </location>
</feature>
<feature type="active site" description="Proton donor" evidence="11">
    <location>
        <position position="357"/>
    </location>
</feature>
<comment type="similarity">
    <text evidence="13">Belongs to the peptidase M48 family.</text>
</comment>
<evidence type="ECO:0000256" key="11">
    <source>
        <dbReference type="PIRSR" id="PIRSR627057-1"/>
    </source>
</evidence>
<dbReference type="InterPro" id="IPR001915">
    <property type="entry name" value="Peptidase_M48"/>
</dbReference>
<feature type="active site" evidence="11">
    <location>
        <position position="276"/>
    </location>
</feature>
<dbReference type="Proteomes" id="UP000177171">
    <property type="component" value="Unassembled WGS sequence"/>
</dbReference>
<dbReference type="EMBL" id="MHQY01000005">
    <property type="protein sequence ID" value="OHA14594.1"/>
    <property type="molecule type" value="Genomic_DNA"/>
</dbReference>
<organism evidence="17 18">
    <name type="scientific">Candidatus Sungbacteria bacterium RIFCSPLOWO2_12_FULL_41_11</name>
    <dbReference type="NCBI Taxonomy" id="1802286"/>
    <lineage>
        <taxon>Bacteria</taxon>
        <taxon>Candidatus Sungiibacteriota</taxon>
    </lineage>
</organism>
<keyword evidence="10 14" id="KW-0472">Membrane</keyword>
<keyword evidence="5 13" id="KW-0378">Hydrolase</keyword>
<feature type="domain" description="CAAX prenyl protease 1 N-terminal" evidence="16">
    <location>
        <begin position="28"/>
        <end position="202"/>
    </location>
</feature>
<dbReference type="FunFam" id="3.30.2010.10:FF:000002">
    <property type="entry name" value="CAAX prenyl protease"/>
    <property type="match status" value="1"/>
</dbReference>
<evidence type="ECO:0000256" key="9">
    <source>
        <dbReference type="ARBA" id="ARBA00023049"/>
    </source>
</evidence>
<feature type="transmembrane region" description="Helical" evidence="14">
    <location>
        <begin position="144"/>
        <end position="166"/>
    </location>
</feature>
<feature type="transmembrane region" description="Helical" evidence="14">
    <location>
        <begin position="172"/>
        <end position="192"/>
    </location>
</feature>
<dbReference type="Pfam" id="PF01435">
    <property type="entry name" value="Peptidase_M48"/>
    <property type="match status" value="1"/>
</dbReference>
<evidence type="ECO:0000256" key="2">
    <source>
        <dbReference type="ARBA" id="ARBA00022670"/>
    </source>
</evidence>
<evidence type="ECO:0000256" key="1">
    <source>
        <dbReference type="ARBA" id="ARBA00004477"/>
    </source>
</evidence>
<accession>A0A1G2LSV6</accession>
<evidence type="ECO:0000259" key="15">
    <source>
        <dbReference type="Pfam" id="PF01435"/>
    </source>
</evidence>
<feature type="binding site" evidence="12">
    <location>
        <position position="275"/>
    </location>
    <ligand>
        <name>Zn(2+)</name>
        <dbReference type="ChEBI" id="CHEBI:29105"/>
        <note>catalytic</note>
    </ligand>
</feature>
<dbReference type="Pfam" id="PF16491">
    <property type="entry name" value="Peptidase_M48_N"/>
    <property type="match status" value="1"/>
</dbReference>
<keyword evidence="8 14" id="KW-1133">Transmembrane helix</keyword>
<feature type="binding site" evidence="12">
    <location>
        <position position="353"/>
    </location>
    <ligand>
        <name>Zn(2+)</name>
        <dbReference type="ChEBI" id="CHEBI:29105"/>
        <note>catalytic</note>
    </ligand>
</feature>
<evidence type="ECO:0000256" key="3">
    <source>
        <dbReference type="ARBA" id="ARBA00022692"/>
    </source>
</evidence>
<evidence type="ECO:0000256" key="14">
    <source>
        <dbReference type="SAM" id="Phobius"/>
    </source>
</evidence>
<dbReference type="InterPro" id="IPR032456">
    <property type="entry name" value="Peptidase_M48_N"/>
</dbReference>
<feature type="transmembrane region" description="Helical" evidence="14">
    <location>
        <begin position="6"/>
        <end position="26"/>
    </location>
</feature>
<feature type="transmembrane region" description="Helical" evidence="14">
    <location>
        <begin position="289"/>
        <end position="309"/>
    </location>
</feature>
<evidence type="ECO:0000313" key="17">
    <source>
        <dbReference type="EMBL" id="OHA14594.1"/>
    </source>
</evidence>
<keyword evidence="6" id="KW-0256">Endoplasmic reticulum</keyword>
<proteinExistence type="inferred from homology"/>
<feature type="transmembrane region" description="Helical" evidence="14">
    <location>
        <begin position="97"/>
        <end position="124"/>
    </location>
</feature>
<evidence type="ECO:0000256" key="4">
    <source>
        <dbReference type="ARBA" id="ARBA00022723"/>
    </source>
</evidence>
<feature type="binding site" evidence="12">
    <location>
        <position position="279"/>
    </location>
    <ligand>
        <name>Zn(2+)</name>
        <dbReference type="ChEBI" id="CHEBI:29105"/>
        <note>catalytic</note>
    </ligand>
</feature>
<evidence type="ECO:0000256" key="10">
    <source>
        <dbReference type="ARBA" id="ARBA00023136"/>
    </source>
</evidence>
<keyword evidence="7 12" id="KW-0862">Zinc</keyword>
<evidence type="ECO:0000256" key="8">
    <source>
        <dbReference type="ARBA" id="ARBA00022989"/>
    </source>
</evidence>
<evidence type="ECO:0000256" key="6">
    <source>
        <dbReference type="ARBA" id="ARBA00022824"/>
    </source>
</evidence>
<evidence type="ECO:0000256" key="12">
    <source>
        <dbReference type="PIRSR" id="PIRSR627057-2"/>
    </source>
</evidence>
<dbReference type="Gene3D" id="3.30.2010.10">
    <property type="entry name" value="Metalloproteases ('zincins'), catalytic domain"/>
    <property type="match status" value="1"/>
</dbReference>
<keyword evidence="3 14" id="KW-0812">Transmembrane</keyword>
<keyword evidence="9 13" id="KW-0482">Metalloprotease</keyword>
<name>A0A1G2LSV6_9BACT</name>
<dbReference type="AlphaFoldDB" id="A0A1G2LSV6"/>
<gene>
    <name evidence="17" type="ORF">A3G49_05375</name>
</gene>
<dbReference type="CDD" id="cd07343">
    <property type="entry name" value="M48A_Zmpste24p_like"/>
    <property type="match status" value="1"/>
</dbReference>
<evidence type="ECO:0000259" key="16">
    <source>
        <dbReference type="Pfam" id="PF16491"/>
    </source>
</evidence>
<dbReference type="GO" id="GO:0004222">
    <property type="term" value="F:metalloendopeptidase activity"/>
    <property type="evidence" value="ECO:0007669"/>
    <property type="project" value="InterPro"/>
</dbReference>
<comment type="subcellular location">
    <subcellularLocation>
        <location evidence="1">Endoplasmic reticulum membrane</location>
        <topology evidence="1">Multi-pass membrane protein</topology>
    </subcellularLocation>
</comment>
<evidence type="ECO:0000256" key="5">
    <source>
        <dbReference type="ARBA" id="ARBA00022801"/>
    </source>
</evidence>
<reference evidence="17 18" key="1">
    <citation type="journal article" date="2016" name="Nat. Commun.">
        <title>Thousands of microbial genomes shed light on interconnected biogeochemical processes in an aquifer system.</title>
        <authorList>
            <person name="Anantharaman K."/>
            <person name="Brown C.T."/>
            <person name="Hug L.A."/>
            <person name="Sharon I."/>
            <person name="Castelle C.J."/>
            <person name="Probst A.J."/>
            <person name="Thomas B.C."/>
            <person name="Singh A."/>
            <person name="Wilkins M.J."/>
            <person name="Karaoz U."/>
            <person name="Brodie E.L."/>
            <person name="Williams K.H."/>
            <person name="Hubbard S.S."/>
            <person name="Banfield J.F."/>
        </authorList>
    </citation>
    <scope>NUCLEOTIDE SEQUENCE [LARGE SCALE GENOMIC DNA]</scope>
</reference>
<keyword evidence="4 12" id="KW-0479">Metal-binding</keyword>
<keyword evidence="2 13" id="KW-0645">Protease</keyword>
<sequence>MFNIYAILIITMMLTKFALDLTANLLNLRTLKRNLPDEFSGVFNVESYKKSQDYTRTNTKFQMIELTFGFALILVFWFGGGFGTLDSYIRSWNFPEIWTGLLYIGILTLGNALIFLPFSIYHTFVIEERFGFNRTTPKTFILDLLKMLALGILLGGALLASVLYLFQYGGGLAWIYAWLAVALFSLIVSFLGPRLLMPIFLKFTPLEEGELKKSIMDLAEKLNFPVSGIYVIDGSRRSSKTNAFFTGFGKHKRIALFDTLIAKQTIPELVSVLAHEIGHYKKRHMITGLVLGILQTGLMLFLFSYFLLITEFFTAFGLNQPSVYAGLIIFFLAYSFLGRIESVLMNILSRKHEYEADVYAAKNTKNPEIMISALKKLSLDNLSNLEPHPFYVFLNYSHPPVLERIRTLRKMI</sequence>